<dbReference type="InterPro" id="IPR011078">
    <property type="entry name" value="PyrdxlP_homeostasis"/>
</dbReference>
<evidence type="ECO:0000313" key="6">
    <source>
        <dbReference type="Proteomes" id="UP001176961"/>
    </source>
</evidence>
<accession>A0AA36GZ67</accession>
<dbReference type="PANTHER" id="PTHR10146:SF14">
    <property type="entry name" value="PYRIDOXAL PHOSPHATE HOMEOSTASIS PROTEIN"/>
    <property type="match status" value="1"/>
</dbReference>
<dbReference type="EMBL" id="CATQJL010000283">
    <property type="protein sequence ID" value="CAJ0600758.1"/>
    <property type="molecule type" value="Genomic_DNA"/>
</dbReference>
<feature type="modified residue" description="N6-(pyridoxal phosphate)lysine" evidence="2">
    <location>
        <position position="49"/>
    </location>
</feature>
<keyword evidence="1 2" id="KW-0663">Pyridoxal phosphate</keyword>
<dbReference type="PROSITE" id="PS51273">
    <property type="entry name" value="GATASE_TYPE_1"/>
    <property type="match status" value="1"/>
</dbReference>
<keyword evidence="6" id="KW-1185">Reference proteome</keyword>
<feature type="domain" description="Alanine racemase N-terminal" evidence="4">
    <location>
        <begin position="20"/>
        <end position="222"/>
    </location>
</feature>
<comment type="similarity">
    <text evidence="2">Belongs to the pyridoxal phosphate-binding protein YggS/PROSC family.</text>
</comment>
<dbReference type="Gene3D" id="3.20.20.10">
    <property type="entry name" value="Alanine racemase"/>
    <property type="match status" value="1"/>
</dbReference>
<dbReference type="PANTHER" id="PTHR10146">
    <property type="entry name" value="PROLINE SYNTHETASE CO-TRANSCRIBED BACTERIAL HOMOLOG PROTEIN"/>
    <property type="match status" value="1"/>
</dbReference>
<dbReference type="Pfam" id="PF01168">
    <property type="entry name" value="Ala_racemase_N"/>
    <property type="match status" value="1"/>
</dbReference>
<evidence type="ECO:0000259" key="4">
    <source>
        <dbReference type="Pfam" id="PF01168"/>
    </source>
</evidence>
<evidence type="ECO:0000256" key="2">
    <source>
        <dbReference type="HAMAP-Rule" id="MF_03225"/>
    </source>
</evidence>
<dbReference type="Gene3D" id="3.40.50.880">
    <property type="match status" value="1"/>
</dbReference>
<comment type="caution">
    <text evidence="5">The sequence shown here is derived from an EMBL/GenBank/DDBJ whole genome shotgun (WGS) entry which is preliminary data.</text>
</comment>
<dbReference type="SUPFAM" id="SSF52317">
    <property type="entry name" value="Class I glutamine amidotransferase-like"/>
    <property type="match status" value="1"/>
</dbReference>
<dbReference type="CDD" id="cd00635">
    <property type="entry name" value="PLPDE_III_YBL036c_like"/>
    <property type="match status" value="1"/>
</dbReference>
<dbReference type="GO" id="GO:0030170">
    <property type="term" value="F:pyridoxal phosphate binding"/>
    <property type="evidence" value="ECO:0007669"/>
    <property type="project" value="UniProtKB-UniRule"/>
</dbReference>
<dbReference type="NCBIfam" id="TIGR00044">
    <property type="entry name" value="YggS family pyridoxal phosphate-dependent enzyme"/>
    <property type="match status" value="1"/>
</dbReference>
<reference evidence="5" key="1">
    <citation type="submission" date="2023-07" db="EMBL/GenBank/DDBJ databases">
        <authorList>
            <consortium name="CYATHOMIX"/>
        </authorList>
    </citation>
    <scope>NUCLEOTIDE SEQUENCE</scope>
    <source>
        <strain evidence="5">N/A</strain>
    </source>
</reference>
<dbReference type="SUPFAM" id="SSF51419">
    <property type="entry name" value="PLP-binding barrel"/>
    <property type="match status" value="1"/>
</dbReference>
<dbReference type="CDD" id="cd01741">
    <property type="entry name" value="GATase1_1"/>
    <property type="match status" value="1"/>
</dbReference>
<feature type="domain" description="Glutamine amidotransferase" evidence="3">
    <location>
        <begin position="264"/>
        <end position="404"/>
    </location>
</feature>
<dbReference type="Pfam" id="PF00117">
    <property type="entry name" value="GATase"/>
    <property type="match status" value="1"/>
</dbReference>
<dbReference type="InterPro" id="IPR044992">
    <property type="entry name" value="ChyE-like"/>
</dbReference>
<evidence type="ECO:0000259" key="3">
    <source>
        <dbReference type="Pfam" id="PF00117"/>
    </source>
</evidence>
<protein>
    <recommendedName>
        <fullName evidence="2">Pyridoxal phosphate homeostasis protein</fullName>
        <shortName evidence="2">PLP homeostasis protein</shortName>
    </recommendedName>
</protein>
<dbReference type="Proteomes" id="UP001176961">
    <property type="component" value="Unassembled WGS sequence"/>
</dbReference>
<evidence type="ECO:0000256" key="1">
    <source>
        <dbReference type="ARBA" id="ARBA00022898"/>
    </source>
</evidence>
<dbReference type="InterPro" id="IPR017926">
    <property type="entry name" value="GATASE"/>
</dbReference>
<gene>
    <name evidence="5" type="ORF">CYNAS_LOCUS12741</name>
</gene>
<name>A0AA36GZ67_CYLNA</name>
<dbReference type="InterPro" id="IPR001608">
    <property type="entry name" value="Ala_racemase_N"/>
</dbReference>
<organism evidence="5 6">
    <name type="scientific">Cylicocyclus nassatus</name>
    <name type="common">Nematode worm</name>
    <dbReference type="NCBI Taxonomy" id="53992"/>
    <lineage>
        <taxon>Eukaryota</taxon>
        <taxon>Metazoa</taxon>
        <taxon>Ecdysozoa</taxon>
        <taxon>Nematoda</taxon>
        <taxon>Chromadorea</taxon>
        <taxon>Rhabditida</taxon>
        <taxon>Rhabditina</taxon>
        <taxon>Rhabditomorpha</taxon>
        <taxon>Strongyloidea</taxon>
        <taxon>Strongylidae</taxon>
        <taxon>Cylicocyclus</taxon>
    </lineage>
</organism>
<evidence type="ECO:0000313" key="5">
    <source>
        <dbReference type="EMBL" id="CAJ0600758.1"/>
    </source>
</evidence>
<proteinExistence type="inferred from homology"/>
<dbReference type="HAMAP" id="MF_02087">
    <property type="entry name" value="PLP_homeostasis"/>
    <property type="match status" value="1"/>
</dbReference>
<dbReference type="AlphaFoldDB" id="A0AA36GZ67"/>
<dbReference type="InterPro" id="IPR029062">
    <property type="entry name" value="Class_I_gatase-like"/>
</dbReference>
<dbReference type="NCBIfam" id="NF005458">
    <property type="entry name" value="PRK07053.1"/>
    <property type="match status" value="1"/>
</dbReference>
<sequence length="456" mass="49620">MPLAAADWPMAQSVEQIAANLATVRQRIADACARAGRDPASVRLLPVSKTVDDARIRMAVAAGCHELGENKVQEAQRKAEAMADLGVHWSVIGHLQTNKARYVARFASEFQALDSLRVAEALQQRLQLEDRTLDVFVQVNTSAEPSKYGLEPDAVGDFVQQLPAFDRLRARGLMTLAVFTPEVERVRACFVRLRELRDQLQCYAPAGLDLSQLSMGMSGDFEVAIEEGATVHVAFEDLGTLKPLLLAQGWQLKVLQAGVDPLDDAEAAELLVVLGGPISANDTETYPFVTDSIALLQRRLQQQRPTLGICLGAQLMARALGASVVASGGKEIGFAPLLLTDDGQRSPLQALQGIPVLHWHGEGFELPPGARRLASTPACRHQAFAIGQHALGLQCHPELDARQFERWLIGHTLELAQAGIDPNDLRAQARRYGAPLAAAATAMFDHWLQDLPEMPR</sequence>
<dbReference type="InterPro" id="IPR029066">
    <property type="entry name" value="PLP-binding_barrel"/>
</dbReference>
<comment type="function">
    <text evidence="2">Pyridoxal 5'-phosphate (PLP)-binding protein, which may be involved in intracellular homeostatic regulation of pyridoxal 5'-phosphate (PLP), the active form of vitamin B6.</text>
</comment>